<comment type="similarity">
    <text evidence="2 10 11">Belongs to the class-I aminoacyl-tRNA synthetase family.</text>
</comment>
<evidence type="ECO:0000256" key="10">
    <source>
        <dbReference type="HAMAP-Rule" id="MF_00123"/>
    </source>
</evidence>
<dbReference type="InterPro" id="IPR008909">
    <property type="entry name" value="DALR_anticod-bd"/>
</dbReference>
<keyword evidence="4 10" id="KW-0436">Ligase</keyword>
<feature type="short sequence motif" description="'HIGH' region" evidence="10">
    <location>
        <begin position="124"/>
        <end position="134"/>
    </location>
</feature>
<dbReference type="HAMAP" id="MF_00123">
    <property type="entry name" value="Arg_tRNA_synth"/>
    <property type="match status" value="1"/>
</dbReference>
<dbReference type="Gene3D" id="1.10.730.10">
    <property type="entry name" value="Isoleucyl-tRNA Synthetase, Domain 1"/>
    <property type="match status" value="1"/>
</dbReference>
<dbReference type="AlphaFoldDB" id="A0A6N7X4I2"/>
<proteinExistence type="inferred from homology"/>
<keyword evidence="7 10" id="KW-0648">Protein biosynthesis</keyword>
<comment type="subunit">
    <text evidence="10">Monomer.</text>
</comment>
<dbReference type="InterPro" id="IPR035684">
    <property type="entry name" value="ArgRS_core"/>
</dbReference>
<dbReference type="Pfam" id="PF05746">
    <property type="entry name" value="DALR_1"/>
    <property type="match status" value="1"/>
</dbReference>
<dbReference type="EC" id="6.1.1.19" evidence="10"/>
<dbReference type="Gene3D" id="3.40.50.620">
    <property type="entry name" value="HUPs"/>
    <property type="match status" value="1"/>
</dbReference>
<dbReference type="NCBIfam" id="TIGR00456">
    <property type="entry name" value="argS"/>
    <property type="match status" value="1"/>
</dbReference>
<dbReference type="SUPFAM" id="SSF52374">
    <property type="entry name" value="Nucleotidylyl transferase"/>
    <property type="match status" value="1"/>
</dbReference>
<accession>A0A6N7X4I2</accession>
<feature type="domain" description="Arginyl tRNA synthetase N-terminal" evidence="13">
    <location>
        <begin position="2"/>
        <end position="86"/>
    </location>
</feature>
<dbReference type="InterPro" id="IPR001412">
    <property type="entry name" value="aa-tRNA-synth_I_CS"/>
</dbReference>
<gene>
    <name evidence="10" type="primary">argS</name>
    <name evidence="14" type="ORF">FYJ65_04195</name>
</gene>
<evidence type="ECO:0000256" key="2">
    <source>
        <dbReference type="ARBA" id="ARBA00005594"/>
    </source>
</evidence>
<evidence type="ECO:0000313" key="14">
    <source>
        <dbReference type="EMBL" id="MST70547.1"/>
    </source>
</evidence>
<dbReference type="PRINTS" id="PR01038">
    <property type="entry name" value="TRNASYNTHARG"/>
</dbReference>
<dbReference type="FunFam" id="1.10.730.10:FF:000008">
    <property type="entry name" value="Arginine--tRNA ligase"/>
    <property type="match status" value="1"/>
</dbReference>
<dbReference type="PANTHER" id="PTHR11956:SF5">
    <property type="entry name" value="ARGININE--TRNA LIGASE, CYTOPLASMIC"/>
    <property type="match status" value="1"/>
</dbReference>
<dbReference type="Pfam" id="PF00750">
    <property type="entry name" value="tRNA-synt_1d"/>
    <property type="match status" value="1"/>
</dbReference>
<dbReference type="GO" id="GO:0005737">
    <property type="term" value="C:cytoplasm"/>
    <property type="evidence" value="ECO:0007669"/>
    <property type="project" value="UniProtKB-SubCell"/>
</dbReference>
<evidence type="ECO:0000313" key="15">
    <source>
        <dbReference type="Proteomes" id="UP000469424"/>
    </source>
</evidence>
<evidence type="ECO:0000256" key="8">
    <source>
        <dbReference type="ARBA" id="ARBA00023146"/>
    </source>
</evidence>
<keyword evidence="6 10" id="KW-0067">ATP-binding</keyword>
<dbReference type="InterPro" id="IPR014729">
    <property type="entry name" value="Rossmann-like_a/b/a_fold"/>
</dbReference>
<dbReference type="Proteomes" id="UP000469424">
    <property type="component" value="Unassembled WGS sequence"/>
</dbReference>
<evidence type="ECO:0000256" key="11">
    <source>
        <dbReference type="RuleBase" id="RU363038"/>
    </source>
</evidence>
<reference evidence="14 15" key="1">
    <citation type="submission" date="2019-08" db="EMBL/GenBank/DDBJ databases">
        <title>In-depth cultivation of the pig gut microbiome towards novel bacterial diversity and tailored functional studies.</title>
        <authorList>
            <person name="Wylensek D."/>
            <person name="Hitch T.C.A."/>
            <person name="Clavel T."/>
        </authorList>
    </citation>
    <scope>NUCLEOTIDE SEQUENCE [LARGE SCALE GENOMIC DNA]</scope>
    <source>
        <strain evidence="14 15">WCA-MUC-591-APC-4B</strain>
    </source>
</reference>
<dbReference type="RefSeq" id="WP_154554113.1">
    <property type="nucleotide sequence ID" value="NZ_JAQXUZ010000014.1"/>
</dbReference>
<evidence type="ECO:0000256" key="7">
    <source>
        <dbReference type="ARBA" id="ARBA00022917"/>
    </source>
</evidence>
<dbReference type="SUPFAM" id="SSF47323">
    <property type="entry name" value="Anticodon-binding domain of a subclass of class I aminoacyl-tRNA synthetases"/>
    <property type="match status" value="1"/>
</dbReference>
<keyword evidence="15" id="KW-1185">Reference proteome</keyword>
<dbReference type="FunFam" id="3.40.50.620:FF:000116">
    <property type="entry name" value="Arginine--tRNA ligase"/>
    <property type="match status" value="1"/>
</dbReference>
<protein>
    <recommendedName>
        <fullName evidence="10">Arginine--tRNA ligase</fullName>
        <ecNumber evidence="10">6.1.1.19</ecNumber>
    </recommendedName>
    <alternativeName>
        <fullName evidence="10">Arginyl-tRNA synthetase</fullName>
        <shortName evidence="10">ArgRS</shortName>
    </alternativeName>
</protein>
<keyword evidence="3 10" id="KW-0963">Cytoplasm</keyword>
<dbReference type="PANTHER" id="PTHR11956">
    <property type="entry name" value="ARGINYL-TRNA SYNTHETASE"/>
    <property type="match status" value="1"/>
</dbReference>
<feature type="domain" description="DALR anticodon binding" evidence="12">
    <location>
        <begin position="453"/>
        <end position="573"/>
    </location>
</feature>
<dbReference type="InterPro" id="IPR005148">
    <property type="entry name" value="Arg-tRNA-synth_N"/>
</dbReference>
<dbReference type="GO" id="GO:0004814">
    <property type="term" value="F:arginine-tRNA ligase activity"/>
    <property type="evidence" value="ECO:0007669"/>
    <property type="project" value="UniProtKB-UniRule"/>
</dbReference>
<evidence type="ECO:0000256" key="3">
    <source>
        <dbReference type="ARBA" id="ARBA00022490"/>
    </source>
</evidence>
<dbReference type="GO" id="GO:0006420">
    <property type="term" value="P:arginyl-tRNA aminoacylation"/>
    <property type="evidence" value="ECO:0007669"/>
    <property type="project" value="UniProtKB-UniRule"/>
</dbReference>
<name>A0A6N7X4I2_9FIRM</name>
<dbReference type="SMART" id="SM01016">
    <property type="entry name" value="Arg_tRNA_synt_N"/>
    <property type="match status" value="1"/>
</dbReference>
<evidence type="ECO:0000256" key="9">
    <source>
        <dbReference type="ARBA" id="ARBA00049339"/>
    </source>
</evidence>
<sequence>MIDYKKKIAEIIAEDEALNMTPEEILEWIEIPGDTKMGDYAFPCFRLAKTLRKAPPLIAQDVAARIEGAGIFEKVQPVNAYVNMFLDKKEYAQTLTEDVLTQGKDYGRSEVGQHRPVIVEYSSPNIAKPFHIGHIRSTVIGNAIYKLYDEIGYDVIRINHLGDYGTQFGKMIVAYRKWGSEEELEKDPIKALLGYYTRFHREAENDPSLDDEAREAFVKLENGEEEEVRLWKRFRELSLQEFNRVYDMLGITFDSYAGESFYSDKMPAVIEELKEKKLLVESRGAQIVDLEPYGMTPAIITKSDGSSLYATRDIAAAIYRKEHYNFDKCIYVVASQQNLHFKQWKKVLELMGKEWQKDCIHIPFGLVSLEGGATLSTRKGNVVFLEDVLNEAVQKTAEIMKEKNPQGIDVDEVAKEVGIGAVIFQELSNNRIKDYVFNWDKVLNFDGETGPYVQYTHARACSVLRNATEEEMARIRKGDFDAKYITSDSAYNLIKLIYRVPEIILDAADKYEPSILTRHLVDVAQSFNKFYHDEHILVDNEDEKVAKLALVESARIVIANCLNLLGIKAPERM</sequence>
<dbReference type="Gene3D" id="3.30.1360.70">
    <property type="entry name" value="Arginyl tRNA synthetase N-terminal domain"/>
    <property type="match status" value="1"/>
</dbReference>
<evidence type="ECO:0000256" key="1">
    <source>
        <dbReference type="ARBA" id="ARBA00004496"/>
    </source>
</evidence>
<keyword evidence="8 10" id="KW-0030">Aminoacyl-tRNA synthetase</keyword>
<comment type="subcellular location">
    <subcellularLocation>
        <location evidence="1 10">Cytoplasm</location>
    </subcellularLocation>
</comment>
<dbReference type="CDD" id="cd00671">
    <property type="entry name" value="ArgRS_core"/>
    <property type="match status" value="1"/>
</dbReference>
<evidence type="ECO:0000259" key="13">
    <source>
        <dbReference type="SMART" id="SM01016"/>
    </source>
</evidence>
<evidence type="ECO:0000256" key="4">
    <source>
        <dbReference type="ARBA" id="ARBA00022598"/>
    </source>
</evidence>
<comment type="caution">
    <text evidence="14">The sequence shown here is derived from an EMBL/GenBank/DDBJ whole genome shotgun (WGS) entry which is preliminary data.</text>
</comment>
<dbReference type="GO" id="GO:0005524">
    <property type="term" value="F:ATP binding"/>
    <property type="evidence" value="ECO:0007669"/>
    <property type="project" value="UniProtKB-UniRule"/>
</dbReference>
<dbReference type="SMART" id="SM00836">
    <property type="entry name" value="DALR_1"/>
    <property type="match status" value="1"/>
</dbReference>
<dbReference type="InterPro" id="IPR009080">
    <property type="entry name" value="tRNAsynth_Ia_anticodon-bd"/>
</dbReference>
<evidence type="ECO:0000259" key="12">
    <source>
        <dbReference type="SMART" id="SM00836"/>
    </source>
</evidence>
<evidence type="ECO:0000256" key="6">
    <source>
        <dbReference type="ARBA" id="ARBA00022840"/>
    </source>
</evidence>
<dbReference type="InterPro" id="IPR036695">
    <property type="entry name" value="Arg-tRNA-synth_N_sf"/>
</dbReference>
<dbReference type="InterPro" id="IPR001278">
    <property type="entry name" value="Arg-tRNA-ligase"/>
</dbReference>
<comment type="catalytic activity">
    <reaction evidence="9 10">
        <text>tRNA(Arg) + L-arginine + ATP = L-arginyl-tRNA(Arg) + AMP + diphosphate</text>
        <dbReference type="Rhea" id="RHEA:20301"/>
        <dbReference type="Rhea" id="RHEA-COMP:9658"/>
        <dbReference type="Rhea" id="RHEA-COMP:9673"/>
        <dbReference type="ChEBI" id="CHEBI:30616"/>
        <dbReference type="ChEBI" id="CHEBI:32682"/>
        <dbReference type="ChEBI" id="CHEBI:33019"/>
        <dbReference type="ChEBI" id="CHEBI:78442"/>
        <dbReference type="ChEBI" id="CHEBI:78513"/>
        <dbReference type="ChEBI" id="CHEBI:456215"/>
        <dbReference type="EC" id="6.1.1.19"/>
    </reaction>
</comment>
<dbReference type="CDD" id="cd07956">
    <property type="entry name" value="Anticodon_Ia_Arg"/>
    <property type="match status" value="1"/>
</dbReference>
<evidence type="ECO:0000256" key="5">
    <source>
        <dbReference type="ARBA" id="ARBA00022741"/>
    </source>
</evidence>
<organism evidence="14 15">
    <name type="scientific">Mogibacterium kristiansenii</name>
    <dbReference type="NCBI Taxonomy" id="2606708"/>
    <lineage>
        <taxon>Bacteria</taxon>
        <taxon>Bacillati</taxon>
        <taxon>Bacillota</taxon>
        <taxon>Clostridia</taxon>
        <taxon>Peptostreptococcales</taxon>
        <taxon>Anaerovoracaceae</taxon>
        <taxon>Mogibacterium</taxon>
    </lineage>
</organism>
<dbReference type="PROSITE" id="PS00178">
    <property type="entry name" value="AA_TRNA_LIGASE_I"/>
    <property type="match status" value="1"/>
</dbReference>
<dbReference type="EMBL" id="VUNA01000006">
    <property type="protein sequence ID" value="MST70547.1"/>
    <property type="molecule type" value="Genomic_DNA"/>
</dbReference>
<dbReference type="Pfam" id="PF03485">
    <property type="entry name" value="Arg_tRNA_synt_N"/>
    <property type="match status" value="1"/>
</dbReference>
<keyword evidence="5 10" id="KW-0547">Nucleotide-binding</keyword>
<dbReference type="SUPFAM" id="SSF55190">
    <property type="entry name" value="Arginyl-tRNA synthetase (ArgRS), N-terminal 'additional' domain"/>
    <property type="match status" value="1"/>
</dbReference>